<reference evidence="1" key="2">
    <citation type="submission" date="2021-02" db="EMBL/GenBank/DDBJ databases">
        <authorList>
            <person name="Kimball J.A."/>
            <person name="Haas M.W."/>
            <person name="Macchietto M."/>
            <person name="Kono T."/>
            <person name="Duquette J."/>
            <person name="Shao M."/>
        </authorList>
    </citation>
    <scope>NUCLEOTIDE SEQUENCE</scope>
    <source>
        <tissue evidence="1">Fresh leaf tissue</tissue>
    </source>
</reference>
<gene>
    <name evidence="1" type="ORF">GUJ93_ZPchr0008g12083</name>
</gene>
<sequence length="98" mass="10453">MDGSDRAGGGFGLAGLLRASLDRTASELSSQWAVGDAALLCEWNEWGDEGGAVFIAEGGRAEDLTTKQRKGKGRNASARGPLTLQRYRAMVRCRPVRA</sequence>
<proteinExistence type="predicted"/>
<protein>
    <submittedName>
        <fullName evidence="1">Uncharacterized protein</fullName>
    </submittedName>
</protein>
<dbReference type="EMBL" id="JAAALK010000290">
    <property type="protein sequence ID" value="KAG8045595.1"/>
    <property type="molecule type" value="Genomic_DNA"/>
</dbReference>
<dbReference type="AlphaFoldDB" id="A0A8J5RII8"/>
<evidence type="ECO:0000313" key="2">
    <source>
        <dbReference type="Proteomes" id="UP000729402"/>
    </source>
</evidence>
<evidence type="ECO:0000313" key="1">
    <source>
        <dbReference type="EMBL" id="KAG8045595.1"/>
    </source>
</evidence>
<comment type="caution">
    <text evidence="1">The sequence shown here is derived from an EMBL/GenBank/DDBJ whole genome shotgun (WGS) entry which is preliminary data.</text>
</comment>
<reference evidence="1" key="1">
    <citation type="journal article" date="2021" name="bioRxiv">
        <title>Whole Genome Assembly and Annotation of Northern Wild Rice, Zizania palustris L., Supports a Whole Genome Duplication in the Zizania Genus.</title>
        <authorList>
            <person name="Haas M."/>
            <person name="Kono T."/>
            <person name="Macchietto M."/>
            <person name="Millas R."/>
            <person name="McGilp L."/>
            <person name="Shao M."/>
            <person name="Duquette J."/>
            <person name="Hirsch C.N."/>
            <person name="Kimball J."/>
        </authorList>
    </citation>
    <scope>NUCLEOTIDE SEQUENCE</scope>
    <source>
        <tissue evidence="1">Fresh leaf tissue</tissue>
    </source>
</reference>
<organism evidence="1 2">
    <name type="scientific">Zizania palustris</name>
    <name type="common">Northern wild rice</name>
    <dbReference type="NCBI Taxonomy" id="103762"/>
    <lineage>
        <taxon>Eukaryota</taxon>
        <taxon>Viridiplantae</taxon>
        <taxon>Streptophyta</taxon>
        <taxon>Embryophyta</taxon>
        <taxon>Tracheophyta</taxon>
        <taxon>Spermatophyta</taxon>
        <taxon>Magnoliopsida</taxon>
        <taxon>Liliopsida</taxon>
        <taxon>Poales</taxon>
        <taxon>Poaceae</taxon>
        <taxon>BOP clade</taxon>
        <taxon>Oryzoideae</taxon>
        <taxon>Oryzeae</taxon>
        <taxon>Zizaniinae</taxon>
        <taxon>Zizania</taxon>
    </lineage>
</organism>
<keyword evidence="2" id="KW-1185">Reference proteome</keyword>
<dbReference type="Proteomes" id="UP000729402">
    <property type="component" value="Unassembled WGS sequence"/>
</dbReference>
<accession>A0A8J5RII8</accession>
<name>A0A8J5RII8_ZIZPA</name>